<comment type="caution">
    <text evidence="1">The sequence shown here is derived from an EMBL/GenBank/DDBJ whole genome shotgun (WGS) entry which is preliminary data.</text>
</comment>
<evidence type="ECO:0000313" key="2">
    <source>
        <dbReference type="Proteomes" id="UP000784294"/>
    </source>
</evidence>
<proteinExistence type="predicted"/>
<dbReference type="AlphaFoldDB" id="A0A448X6X5"/>
<keyword evidence="2" id="KW-1185">Reference proteome</keyword>
<protein>
    <submittedName>
        <fullName evidence="1">Uncharacterized protein</fullName>
    </submittedName>
</protein>
<sequence length="75" mass="8372">MEQKLSNFVSAQSDFEKAICGTPDTTVATSAEMSLDQLLDAILKKRALMLQQQKHVQMMMHHSDHVEFNTGSSCT</sequence>
<gene>
    <name evidence="1" type="ORF">PXEA_LOCUS23034</name>
</gene>
<accession>A0A448X6X5</accession>
<dbReference type="Proteomes" id="UP000784294">
    <property type="component" value="Unassembled WGS sequence"/>
</dbReference>
<evidence type="ECO:0000313" key="1">
    <source>
        <dbReference type="EMBL" id="VEL29594.1"/>
    </source>
</evidence>
<dbReference type="EMBL" id="CAAALY010104581">
    <property type="protein sequence ID" value="VEL29594.1"/>
    <property type="molecule type" value="Genomic_DNA"/>
</dbReference>
<reference evidence="1" key="1">
    <citation type="submission" date="2018-11" db="EMBL/GenBank/DDBJ databases">
        <authorList>
            <consortium name="Pathogen Informatics"/>
        </authorList>
    </citation>
    <scope>NUCLEOTIDE SEQUENCE</scope>
</reference>
<name>A0A448X6X5_9PLAT</name>
<organism evidence="1 2">
    <name type="scientific">Protopolystoma xenopodis</name>
    <dbReference type="NCBI Taxonomy" id="117903"/>
    <lineage>
        <taxon>Eukaryota</taxon>
        <taxon>Metazoa</taxon>
        <taxon>Spiralia</taxon>
        <taxon>Lophotrochozoa</taxon>
        <taxon>Platyhelminthes</taxon>
        <taxon>Monogenea</taxon>
        <taxon>Polyopisthocotylea</taxon>
        <taxon>Polystomatidea</taxon>
        <taxon>Polystomatidae</taxon>
        <taxon>Protopolystoma</taxon>
    </lineage>
</organism>